<reference evidence="3 4" key="1">
    <citation type="journal article" date="2019" name="Int. J. Syst. Evol. Microbiol.">
        <title>The Global Catalogue of Microorganisms (GCM) 10K type strain sequencing project: providing services to taxonomists for standard genome sequencing and annotation.</title>
        <authorList>
            <consortium name="The Broad Institute Genomics Platform"/>
            <consortium name="The Broad Institute Genome Sequencing Center for Infectious Disease"/>
            <person name="Wu L."/>
            <person name="Ma J."/>
        </authorList>
    </citation>
    <scope>NUCLEOTIDE SEQUENCE [LARGE SCALE GENOMIC DNA]</scope>
    <source>
        <strain evidence="3 4">JCM 14718</strain>
    </source>
</reference>
<keyword evidence="4" id="KW-1185">Reference proteome</keyword>
<evidence type="ECO:0000313" key="3">
    <source>
        <dbReference type="EMBL" id="GAA1685961.1"/>
    </source>
</evidence>
<feature type="transmembrane region" description="Helical" evidence="1">
    <location>
        <begin position="29"/>
        <end position="49"/>
    </location>
</feature>
<evidence type="ECO:0000259" key="2">
    <source>
        <dbReference type="Pfam" id="PF01882"/>
    </source>
</evidence>
<feature type="domain" description="DUF58" evidence="2">
    <location>
        <begin position="202"/>
        <end position="368"/>
    </location>
</feature>
<sequence length="447" mass="49060">MLTGRAVVLFAAGVVLMPLWGVFGLSPWIGLLICVAVLFLLLVVDWSLAAAPRKVRMHRDGALQSRLGETVTVDLHLTHAGKRPLRALVRDAWLPSAGATPYAHRISLRPGQSGTVTTTLTPTRRGDRRTDRVTVRAYGPMRLAFRQTRRKTARRITPQWTLLVLPPFTSRKFLPEKLSKLRQLEGKLAVRGRGQGTEFDSLREYVDGDDVRSIDWRATARRDTVVVRTWRPERDRKVVCVVDTGRTSAVRVADIPRLDAALDACLLLGAVAARADDRVDMFAVDTDVQSRVTGAHRANILPSLVQAMARLFPRLVETDFSLMVSEVLRAERKRSLVVLFTALEPAALEHGLLPVLGALTARHTVVLATPSDPTVAAMAAPITPGDQRKRGSEAVYARAAAERALGDRRRIIATMRRAGVEVVDAPADIFASKVADAYLELKAAGLL</sequence>
<dbReference type="RefSeq" id="WP_344311661.1">
    <property type="nucleotide sequence ID" value="NZ_BAAANY010000014.1"/>
</dbReference>
<protein>
    <submittedName>
        <fullName evidence="3">DUF58 domain-containing protein</fullName>
    </submittedName>
</protein>
<organism evidence="3 4">
    <name type="scientific">Fodinicola feengrottensis</name>
    <dbReference type="NCBI Taxonomy" id="435914"/>
    <lineage>
        <taxon>Bacteria</taxon>
        <taxon>Bacillati</taxon>
        <taxon>Actinomycetota</taxon>
        <taxon>Actinomycetes</taxon>
        <taxon>Mycobacteriales</taxon>
        <taxon>Fodinicola</taxon>
    </lineage>
</organism>
<gene>
    <name evidence="3" type="ORF">GCM10009765_39040</name>
</gene>
<dbReference type="Pfam" id="PF01882">
    <property type="entry name" value="DUF58"/>
    <property type="match status" value="1"/>
</dbReference>
<name>A0ABN2HD40_9ACTN</name>
<dbReference type="EMBL" id="BAAANY010000014">
    <property type="protein sequence ID" value="GAA1685961.1"/>
    <property type="molecule type" value="Genomic_DNA"/>
</dbReference>
<dbReference type="Proteomes" id="UP001500618">
    <property type="component" value="Unassembled WGS sequence"/>
</dbReference>
<evidence type="ECO:0000256" key="1">
    <source>
        <dbReference type="SAM" id="Phobius"/>
    </source>
</evidence>
<accession>A0ABN2HD40</accession>
<dbReference type="PANTHER" id="PTHR33608:SF3">
    <property type="entry name" value="SLR2013 PROTEIN"/>
    <property type="match status" value="1"/>
</dbReference>
<keyword evidence="1" id="KW-0472">Membrane</keyword>
<dbReference type="PANTHER" id="PTHR33608">
    <property type="entry name" value="BLL2464 PROTEIN"/>
    <property type="match status" value="1"/>
</dbReference>
<evidence type="ECO:0000313" key="4">
    <source>
        <dbReference type="Proteomes" id="UP001500618"/>
    </source>
</evidence>
<comment type="caution">
    <text evidence="3">The sequence shown here is derived from an EMBL/GenBank/DDBJ whole genome shotgun (WGS) entry which is preliminary data.</text>
</comment>
<proteinExistence type="predicted"/>
<keyword evidence="1" id="KW-1133">Transmembrane helix</keyword>
<keyword evidence="1" id="KW-0812">Transmembrane</keyword>
<feature type="transmembrane region" description="Helical" evidence="1">
    <location>
        <begin position="7"/>
        <end position="23"/>
    </location>
</feature>
<dbReference type="InterPro" id="IPR002881">
    <property type="entry name" value="DUF58"/>
</dbReference>